<dbReference type="Proteomes" id="UP001341840">
    <property type="component" value="Unassembled WGS sequence"/>
</dbReference>
<keyword evidence="2" id="KW-1185">Reference proteome</keyword>
<proteinExistence type="predicted"/>
<gene>
    <name evidence="1" type="ORF">PIB30_080754</name>
</gene>
<evidence type="ECO:0000313" key="2">
    <source>
        <dbReference type="Proteomes" id="UP001341840"/>
    </source>
</evidence>
<sequence>MLYACGAIVQGKAWGLWWDGFAGIEGDEVIAEHDKRAEESARMLPWRTPSPESFWNEGKSGEGHCDFFRWVDQELPEEDPEKAKLRKEVLSLKLNVKACEWRLKMAAVVAMIGWLGLFSM</sequence>
<evidence type="ECO:0000313" key="1">
    <source>
        <dbReference type="EMBL" id="MED6175691.1"/>
    </source>
</evidence>
<dbReference type="EMBL" id="JASCZI010152220">
    <property type="protein sequence ID" value="MED6175691.1"/>
    <property type="molecule type" value="Genomic_DNA"/>
</dbReference>
<name>A0ABU6VTG8_9FABA</name>
<comment type="caution">
    <text evidence="1">The sequence shown here is derived from an EMBL/GenBank/DDBJ whole genome shotgun (WGS) entry which is preliminary data.</text>
</comment>
<accession>A0ABU6VTG8</accession>
<organism evidence="1 2">
    <name type="scientific">Stylosanthes scabra</name>
    <dbReference type="NCBI Taxonomy" id="79078"/>
    <lineage>
        <taxon>Eukaryota</taxon>
        <taxon>Viridiplantae</taxon>
        <taxon>Streptophyta</taxon>
        <taxon>Embryophyta</taxon>
        <taxon>Tracheophyta</taxon>
        <taxon>Spermatophyta</taxon>
        <taxon>Magnoliopsida</taxon>
        <taxon>eudicotyledons</taxon>
        <taxon>Gunneridae</taxon>
        <taxon>Pentapetalae</taxon>
        <taxon>rosids</taxon>
        <taxon>fabids</taxon>
        <taxon>Fabales</taxon>
        <taxon>Fabaceae</taxon>
        <taxon>Papilionoideae</taxon>
        <taxon>50 kb inversion clade</taxon>
        <taxon>dalbergioids sensu lato</taxon>
        <taxon>Dalbergieae</taxon>
        <taxon>Pterocarpus clade</taxon>
        <taxon>Stylosanthes</taxon>
    </lineage>
</organism>
<protein>
    <recommendedName>
        <fullName evidence="3">Zinc finger GRF-type domain-containing protein</fullName>
    </recommendedName>
</protein>
<reference evidence="1 2" key="1">
    <citation type="journal article" date="2023" name="Plants (Basel)">
        <title>Bridging the Gap: Combining Genomics and Transcriptomics Approaches to Understand Stylosanthes scabra, an Orphan Legume from the Brazilian Caatinga.</title>
        <authorList>
            <person name="Ferreira-Neto J.R.C."/>
            <person name="da Silva M.D."/>
            <person name="Binneck E."/>
            <person name="de Melo N.F."/>
            <person name="da Silva R.H."/>
            <person name="de Melo A.L.T.M."/>
            <person name="Pandolfi V."/>
            <person name="Bustamante F.O."/>
            <person name="Brasileiro-Vidal A.C."/>
            <person name="Benko-Iseppon A.M."/>
        </authorList>
    </citation>
    <scope>NUCLEOTIDE SEQUENCE [LARGE SCALE GENOMIC DNA]</scope>
    <source>
        <tissue evidence="1">Leaves</tissue>
    </source>
</reference>
<evidence type="ECO:0008006" key="3">
    <source>
        <dbReference type="Google" id="ProtNLM"/>
    </source>
</evidence>